<dbReference type="Gene3D" id="1.20.1250.20">
    <property type="entry name" value="MFS general substrate transporter like domains"/>
    <property type="match status" value="2"/>
</dbReference>
<feature type="transmembrane region" description="Helical" evidence="4">
    <location>
        <begin position="345"/>
        <end position="364"/>
    </location>
</feature>
<feature type="transmembrane region" description="Helical" evidence="4">
    <location>
        <begin position="252"/>
        <end position="270"/>
    </location>
</feature>
<feature type="transmembrane region" description="Helical" evidence="4">
    <location>
        <begin position="143"/>
        <end position="160"/>
    </location>
</feature>
<sequence length="400" mass="45580">MFFNRRVPSWIRVTYYYDSTGGFLYGIFYGLTIAFFPIIARKIGATSSQMAFLTAIPFVGALFTFYWAHISGKRKKMPWVIGVKILARCSLFLTFFAFKPEIFLVIILLYWIFEYAGTPAYTRIMKDIYPDEDRAKLMGYVRVELALAAIIATYAGGFLLDQISYRYVFPLGAAVGIFSLHFFGKIRVKSDENSKSSNERFSLLKIRDIFQKDKSFLRYIYTFFIFGFGNLIAMPLYPIFLVDTLRVSNADAGKLGALFSAFWLISYLLWGHYIDKKGPLAALHRIFILTSFVPLLYFLSSDIYLVAIATVFSGATTGGVELARLNYITKAAREEEIGSYWGIDYSLMGIRGIVGPFVGIALMYLLGIKYAFLIAFITIFVSFLLMSRVRRSKLSWPSRA</sequence>
<feature type="transmembrane region" description="Helical" evidence="4">
    <location>
        <begin position="166"/>
        <end position="184"/>
    </location>
</feature>
<evidence type="ECO:0000313" key="7">
    <source>
        <dbReference type="Proteomes" id="UP000316925"/>
    </source>
</evidence>
<evidence type="ECO:0000256" key="3">
    <source>
        <dbReference type="ARBA" id="ARBA00023136"/>
    </source>
</evidence>
<name>A0A523YJL5_UNCAE</name>
<protein>
    <submittedName>
        <fullName evidence="6">MFS transporter</fullName>
    </submittedName>
</protein>
<dbReference type="InterPro" id="IPR011701">
    <property type="entry name" value="MFS"/>
</dbReference>
<feature type="transmembrane region" description="Helical" evidence="4">
    <location>
        <begin position="21"/>
        <end position="40"/>
    </location>
</feature>
<keyword evidence="3 4" id="KW-0472">Membrane</keyword>
<dbReference type="EMBL" id="SOIJ01000263">
    <property type="protein sequence ID" value="TET91756.1"/>
    <property type="molecule type" value="Genomic_DNA"/>
</dbReference>
<dbReference type="PROSITE" id="PS50850">
    <property type="entry name" value="MFS"/>
    <property type="match status" value="1"/>
</dbReference>
<feature type="transmembrane region" description="Helical" evidence="4">
    <location>
        <begin position="102"/>
        <end position="122"/>
    </location>
</feature>
<reference evidence="6 7" key="1">
    <citation type="submission" date="2019-03" db="EMBL/GenBank/DDBJ databases">
        <title>Metabolic potential of uncultured bacteria and archaea associated with petroleum seepage in deep-sea sediments.</title>
        <authorList>
            <person name="Dong X."/>
            <person name="Hubert C."/>
        </authorList>
    </citation>
    <scope>NUCLEOTIDE SEQUENCE [LARGE SCALE GENOMIC DNA]</scope>
    <source>
        <strain evidence="6">E29_bin28</strain>
    </source>
</reference>
<gene>
    <name evidence="6" type="ORF">E3J33_04595</name>
</gene>
<comment type="caution">
    <text evidence="6">The sequence shown here is derived from an EMBL/GenBank/DDBJ whole genome shotgun (WGS) entry which is preliminary data.</text>
</comment>
<organism evidence="6 7">
    <name type="scientific">Aerophobetes bacterium</name>
    <dbReference type="NCBI Taxonomy" id="2030807"/>
    <lineage>
        <taxon>Bacteria</taxon>
        <taxon>Candidatus Aerophobota</taxon>
    </lineage>
</organism>
<feature type="transmembrane region" description="Helical" evidence="4">
    <location>
        <begin position="370"/>
        <end position="389"/>
    </location>
</feature>
<evidence type="ECO:0000259" key="5">
    <source>
        <dbReference type="PROSITE" id="PS50850"/>
    </source>
</evidence>
<dbReference type="Pfam" id="PF07690">
    <property type="entry name" value="MFS_1"/>
    <property type="match status" value="1"/>
</dbReference>
<evidence type="ECO:0000256" key="4">
    <source>
        <dbReference type="SAM" id="Phobius"/>
    </source>
</evidence>
<dbReference type="GO" id="GO:0022857">
    <property type="term" value="F:transmembrane transporter activity"/>
    <property type="evidence" value="ECO:0007669"/>
    <property type="project" value="InterPro"/>
</dbReference>
<feature type="transmembrane region" description="Helical" evidence="4">
    <location>
        <begin position="219"/>
        <end position="240"/>
    </location>
</feature>
<dbReference type="PANTHER" id="PTHR23526">
    <property type="entry name" value="INTEGRAL MEMBRANE TRANSPORT PROTEIN-RELATED"/>
    <property type="match status" value="1"/>
</dbReference>
<dbReference type="PANTHER" id="PTHR23526:SF2">
    <property type="entry name" value="MAJOR FACILITATOR SUPERFAMILY (MFS) PROFILE DOMAIN-CONTAINING PROTEIN"/>
    <property type="match status" value="1"/>
</dbReference>
<dbReference type="InterPro" id="IPR020846">
    <property type="entry name" value="MFS_dom"/>
</dbReference>
<evidence type="ECO:0000256" key="1">
    <source>
        <dbReference type="ARBA" id="ARBA00022692"/>
    </source>
</evidence>
<dbReference type="SUPFAM" id="SSF103473">
    <property type="entry name" value="MFS general substrate transporter"/>
    <property type="match status" value="1"/>
</dbReference>
<accession>A0A523YJL5</accession>
<feature type="domain" description="Major facilitator superfamily (MFS) profile" evidence="5">
    <location>
        <begin position="215"/>
        <end position="400"/>
    </location>
</feature>
<proteinExistence type="predicted"/>
<dbReference type="Proteomes" id="UP000316925">
    <property type="component" value="Unassembled WGS sequence"/>
</dbReference>
<dbReference type="InterPro" id="IPR036259">
    <property type="entry name" value="MFS_trans_sf"/>
</dbReference>
<evidence type="ECO:0000313" key="6">
    <source>
        <dbReference type="EMBL" id="TET91756.1"/>
    </source>
</evidence>
<dbReference type="AlphaFoldDB" id="A0A523YJL5"/>
<feature type="transmembrane region" description="Helical" evidence="4">
    <location>
        <begin position="305"/>
        <end position="325"/>
    </location>
</feature>
<dbReference type="InterPro" id="IPR052528">
    <property type="entry name" value="Sugar_transport-like"/>
</dbReference>
<feature type="transmembrane region" description="Helical" evidence="4">
    <location>
        <begin position="46"/>
        <end position="67"/>
    </location>
</feature>
<evidence type="ECO:0000256" key="2">
    <source>
        <dbReference type="ARBA" id="ARBA00022989"/>
    </source>
</evidence>
<keyword evidence="1 4" id="KW-0812">Transmembrane</keyword>
<keyword evidence="2 4" id="KW-1133">Transmembrane helix</keyword>